<sequence>MAVAQSGWKLSYSTSWAVEDRSQHMNRASALARLRALIALKGTLDLDAYSPPHELLQILPPKSTIRGSDCGPQIGPNNPKFILGMQALLDLIFAVEGSVSEAAKFLGLSTGALSRFILSNDCLRLALNELRLIHNDVWWQSVQHIGSRADCMKIETEDLFLCSSTDIEMQSVHAMGMVKRFSKSVEDTDEVAV</sequence>
<organism evidence="1 2">
    <name type="scientific">Prunus dulcis</name>
    <name type="common">Almond</name>
    <name type="synonym">Amygdalus dulcis</name>
    <dbReference type="NCBI Taxonomy" id="3755"/>
    <lineage>
        <taxon>Eukaryota</taxon>
        <taxon>Viridiplantae</taxon>
        <taxon>Streptophyta</taxon>
        <taxon>Embryophyta</taxon>
        <taxon>Tracheophyta</taxon>
        <taxon>Spermatophyta</taxon>
        <taxon>Magnoliopsida</taxon>
        <taxon>eudicotyledons</taxon>
        <taxon>Gunneridae</taxon>
        <taxon>Pentapetalae</taxon>
        <taxon>rosids</taxon>
        <taxon>fabids</taxon>
        <taxon>Rosales</taxon>
        <taxon>Rosaceae</taxon>
        <taxon>Amygdaloideae</taxon>
        <taxon>Amygdaleae</taxon>
        <taxon>Prunus</taxon>
    </lineage>
</organism>
<dbReference type="InterPro" id="IPR050057">
    <property type="entry name" value="Prokaryotic/Mito_RF"/>
</dbReference>
<dbReference type="EMBL" id="CABIKO010000125">
    <property type="protein sequence ID" value="VVA27643.1"/>
    <property type="molecule type" value="Genomic_DNA"/>
</dbReference>
<gene>
    <name evidence="1" type="ORF">ALMOND_2B024501</name>
</gene>
<evidence type="ECO:0000313" key="2">
    <source>
        <dbReference type="Proteomes" id="UP000327085"/>
    </source>
</evidence>
<proteinExistence type="predicted"/>
<accession>A0A5E4FHL2</accession>
<evidence type="ECO:0000313" key="1">
    <source>
        <dbReference type="EMBL" id="VVA27643.1"/>
    </source>
</evidence>
<dbReference type="GO" id="GO:0009507">
    <property type="term" value="C:chloroplast"/>
    <property type="evidence" value="ECO:0007669"/>
    <property type="project" value="TreeGrafter"/>
</dbReference>
<dbReference type="PANTHER" id="PTHR43804">
    <property type="entry name" value="LD18447P"/>
    <property type="match status" value="1"/>
</dbReference>
<dbReference type="PANTHER" id="PTHR43804:SF6">
    <property type="entry name" value="CLASS I PEPTIDE CHAIN RELEASE FACTOR"/>
    <property type="match status" value="1"/>
</dbReference>
<protein>
    <submittedName>
        <fullName evidence="1">PREDICTED: peptide chain release</fullName>
    </submittedName>
</protein>
<dbReference type="Proteomes" id="UP000327085">
    <property type="component" value="Chromosome 5"/>
</dbReference>
<reference evidence="2" key="1">
    <citation type="journal article" date="2020" name="Plant J.">
        <title>Transposons played a major role in the diversification between the closely related almond and peach genomes: results from the almond genome sequence.</title>
        <authorList>
            <person name="Alioto T."/>
            <person name="Alexiou K.G."/>
            <person name="Bardil A."/>
            <person name="Barteri F."/>
            <person name="Castanera R."/>
            <person name="Cruz F."/>
            <person name="Dhingra A."/>
            <person name="Duval H."/>
            <person name="Fernandez I Marti A."/>
            <person name="Frias L."/>
            <person name="Galan B."/>
            <person name="Garcia J.L."/>
            <person name="Howad W."/>
            <person name="Gomez-Garrido J."/>
            <person name="Gut M."/>
            <person name="Julca I."/>
            <person name="Morata J."/>
            <person name="Puigdomenech P."/>
            <person name="Ribeca P."/>
            <person name="Rubio Cabetas M.J."/>
            <person name="Vlasova A."/>
            <person name="Wirthensohn M."/>
            <person name="Garcia-Mas J."/>
            <person name="Gabaldon T."/>
            <person name="Casacuberta J.M."/>
            <person name="Arus P."/>
        </authorList>
    </citation>
    <scope>NUCLEOTIDE SEQUENCE [LARGE SCALE GENOMIC DNA]</scope>
    <source>
        <strain evidence="2">cv. Texas</strain>
    </source>
</reference>
<dbReference type="Gramene" id="VVA27643">
    <property type="protein sequence ID" value="VVA27643"/>
    <property type="gene ID" value="Prudul26B024501"/>
</dbReference>
<name>A0A5E4FHL2_PRUDU</name>
<dbReference type="AlphaFoldDB" id="A0A5E4FHL2"/>
<dbReference type="InParanoid" id="A0A5E4FHL2"/>